<keyword evidence="4" id="KW-0050">Antiport</keyword>
<keyword evidence="13" id="KW-1185">Reference proteome</keyword>
<comment type="subcellular location">
    <subcellularLocation>
        <location evidence="1">Membrane</location>
        <topology evidence="1">Multi-pass membrane protein</topology>
    </subcellularLocation>
</comment>
<comment type="similarity">
    <text evidence="2">Belongs to the monovalent cation:proton antiporter 2 (CPA2) transporter (TC 2.A.37) family.</text>
</comment>
<dbReference type="PANTHER" id="PTHR42751:SF1">
    <property type="entry name" value="CATION_PROTON ANTIPORTER YBAL-RELATED"/>
    <property type="match status" value="1"/>
</dbReference>
<keyword evidence="8 9" id="KW-0472">Membrane</keyword>
<evidence type="ECO:0000256" key="7">
    <source>
        <dbReference type="ARBA" id="ARBA00023065"/>
    </source>
</evidence>
<evidence type="ECO:0000256" key="5">
    <source>
        <dbReference type="ARBA" id="ARBA00022692"/>
    </source>
</evidence>
<dbReference type="EMBL" id="RYFG02000009">
    <property type="protein sequence ID" value="TRX03009.1"/>
    <property type="molecule type" value="Genomic_DNA"/>
</dbReference>
<feature type="transmembrane region" description="Helical" evidence="9">
    <location>
        <begin position="292"/>
        <end position="310"/>
    </location>
</feature>
<dbReference type="InterPro" id="IPR038770">
    <property type="entry name" value="Na+/solute_symporter_sf"/>
</dbReference>
<comment type="caution">
    <text evidence="12">The sequence shown here is derived from an EMBL/GenBank/DDBJ whole genome shotgun (WGS) entry which is preliminary data.</text>
</comment>
<dbReference type="InterPro" id="IPR036291">
    <property type="entry name" value="NAD(P)-bd_dom_sf"/>
</dbReference>
<protein>
    <submittedName>
        <fullName evidence="12">Potassium transporter KefC</fullName>
    </submittedName>
</protein>
<keyword evidence="6 9" id="KW-1133">Transmembrane helix</keyword>
<dbReference type="Pfam" id="PF02254">
    <property type="entry name" value="TrkA_N"/>
    <property type="match status" value="1"/>
</dbReference>
<sequence>MELLWVGTAYLAGLIASRLYLPPLVGYLMAGYILNIVGVEANETLTHLADIGIELLLFTVGLKLKPSSLLRREVLSVGSLHLLIVTAVSALVFFGFNGQITGGLVIGVSLAFSSTILAIKVLEDSGELSTLYGRDVLSILILQDIVAIGLLAVANNKQPSPWALCLLLLPFLRPLAYRLLSASRDNELKLLLGVTLALAGGLLAVKVGISSDIGALLMGVMLAGHTNIDELSHKLWGLKETFLAAFFLQIGLADLPGYDELLQVLELLSLLPLQGILFFVLFLLVGLRARTAFVSSLALTTYSEFALITSNVVVEANLLPPVWESIIGLAVALSLAVAAPLNRFSHRLFSLLEPALVRFERKVEHLDRLPSSIGGAEWLVVGMGRTGISAYRSFNQQNIRVLGLDADPTVLQNLLADGKRVIYGDAEDSELWEKLPLAKVKGIILTMPGFEARSSSIKQLKNLQFNGCIGTLCFHSHEESELYRLGATFVIHPFIEAGKQLAEHMLDSTYELDLSELKLESISSMEAENIK</sequence>
<reference evidence="12 13" key="1">
    <citation type="journal article" date="2019" name="Antonie Van Leeuwenhoek">
        <title>Description of 'Ca. Methylobacter oryzae' KRF1, a novel species from the environmentally important Methylobacter clade 2.</title>
        <authorList>
            <person name="Khatri K."/>
            <person name="Mohite J.A."/>
            <person name="Pandit P.S."/>
            <person name="Bahulikar R."/>
            <person name="Rahalkar M.C."/>
        </authorList>
    </citation>
    <scope>NUCLEOTIDE SEQUENCE [LARGE SCALE GENOMIC DNA]</scope>
    <source>
        <strain evidence="12 13">KRF1</strain>
    </source>
</reference>
<dbReference type="InterPro" id="IPR003148">
    <property type="entry name" value="RCK_N"/>
</dbReference>
<feature type="transmembrane region" description="Helical" evidence="9">
    <location>
        <begin position="74"/>
        <end position="94"/>
    </location>
</feature>
<evidence type="ECO:0000313" key="12">
    <source>
        <dbReference type="EMBL" id="TRX03009.1"/>
    </source>
</evidence>
<evidence type="ECO:0000256" key="8">
    <source>
        <dbReference type="ARBA" id="ARBA00023136"/>
    </source>
</evidence>
<evidence type="ECO:0000259" key="11">
    <source>
        <dbReference type="Pfam" id="PF02254"/>
    </source>
</evidence>
<keyword evidence="3" id="KW-0813">Transport</keyword>
<proteinExistence type="inferred from homology"/>
<gene>
    <name evidence="12" type="ORF">EKO24_001620</name>
</gene>
<dbReference type="Pfam" id="PF00999">
    <property type="entry name" value="Na_H_Exchanger"/>
    <property type="match status" value="1"/>
</dbReference>
<organism evidence="12 13">
    <name type="scientific">Candidatus Methylobacter oryzae</name>
    <dbReference type="NCBI Taxonomy" id="2497749"/>
    <lineage>
        <taxon>Bacteria</taxon>
        <taxon>Pseudomonadati</taxon>
        <taxon>Pseudomonadota</taxon>
        <taxon>Gammaproteobacteria</taxon>
        <taxon>Methylococcales</taxon>
        <taxon>Methylococcaceae</taxon>
        <taxon>Methylobacter</taxon>
    </lineage>
</organism>
<dbReference type="Gene3D" id="1.20.1530.20">
    <property type="match status" value="1"/>
</dbReference>
<name>A0ABY3CI25_9GAMM</name>
<evidence type="ECO:0000256" key="6">
    <source>
        <dbReference type="ARBA" id="ARBA00022989"/>
    </source>
</evidence>
<feature type="transmembrane region" description="Helical" evidence="9">
    <location>
        <begin position="188"/>
        <end position="207"/>
    </location>
</feature>
<keyword evidence="7" id="KW-0406">Ion transport</keyword>
<feature type="transmembrane region" description="Helical" evidence="9">
    <location>
        <begin position="131"/>
        <end position="154"/>
    </location>
</feature>
<evidence type="ECO:0000256" key="1">
    <source>
        <dbReference type="ARBA" id="ARBA00004141"/>
    </source>
</evidence>
<dbReference type="PANTHER" id="PTHR42751">
    <property type="entry name" value="SODIUM/HYDROGEN EXCHANGER FAMILY/TRKA DOMAIN PROTEIN"/>
    <property type="match status" value="1"/>
</dbReference>
<dbReference type="Proteomes" id="UP000733744">
    <property type="component" value="Unassembled WGS sequence"/>
</dbReference>
<dbReference type="Gene3D" id="3.40.50.720">
    <property type="entry name" value="NAD(P)-binding Rossmann-like Domain"/>
    <property type="match status" value="1"/>
</dbReference>
<feature type="transmembrane region" description="Helical" evidence="9">
    <location>
        <begin position="160"/>
        <end position="176"/>
    </location>
</feature>
<evidence type="ECO:0000256" key="9">
    <source>
        <dbReference type="SAM" id="Phobius"/>
    </source>
</evidence>
<accession>A0ABY3CI25</accession>
<feature type="transmembrane region" description="Helical" evidence="9">
    <location>
        <begin position="322"/>
        <end position="341"/>
    </location>
</feature>
<feature type="transmembrane region" description="Helical" evidence="9">
    <location>
        <begin position="100"/>
        <end position="119"/>
    </location>
</feature>
<dbReference type="SUPFAM" id="SSF51735">
    <property type="entry name" value="NAD(P)-binding Rossmann-fold domains"/>
    <property type="match status" value="1"/>
</dbReference>
<dbReference type="RefSeq" id="WP_127027325.1">
    <property type="nucleotide sequence ID" value="NZ_RYFG02000009.1"/>
</dbReference>
<evidence type="ECO:0000313" key="13">
    <source>
        <dbReference type="Proteomes" id="UP000733744"/>
    </source>
</evidence>
<evidence type="ECO:0000256" key="4">
    <source>
        <dbReference type="ARBA" id="ARBA00022449"/>
    </source>
</evidence>
<dbReference type="InterPro" id="IPR006153">
    <property type="entry name" value="Cation/H_exchanger_TM"/>
</dbReference>
<feature type="domain" description="RCK N-terminal" evidence="11">
    <location>
        <begin position="379"/>
        <end position="493"/>
    </location>
</feature>
<evidence type="ECO:0000259" key="10">
    <source>
        <dbReference type="Pfam" id="PF00999"/>
    </source>
</evidence>
<feature type="domain" description="Cation/H+ exchanger transmembrane" evidence="10">
    <location>
        <begin position="8"/>
        <end position="338"/>
    </location>
</feature>
<evidence type="ECO:0000256" key="2">
    <source>
        <dbReference type="ARBA" id="ARBA00005551"/>
    </source>
</evidence>
<feature type="transmembrane region" description="Helical" evidence="9">
    <location>
        <begin position="20"/>
        <end position="39"/>
    </location>
</feature>
<evidence type="ECO:0000256" key="3">
    <source>
        <dbReference type="ARBA" id="ARBA00022448"/>
    </source>
</evidence>
<feature type="transmembrane region" description="Helical" evidence="9">
    <location>
        <begin position="264"/>
        <end position="285"/>
    </location>
</feature>
<keyword evidence="5 9" id="KW-0812">Transmembrane</keyword>